<organism evidence="1 2">
    <name type="scientific">Polyangium sorediatum</name>
    <dbReference type="NCBI Taxonomy" id="889274"/>
    <lineage>
        <taxon>Bacteria</taxon>
        <taxon>Pseudomonadati</taxon>
        <taxon>Myxococcota</taxon>
        <taxon>Polyangia</taxon>
        <taxon>Polyangiales</taxon>
        <taxon>Polyangiaceae</taxon>
        <taxon>Polyangium</taxon>
    </lineage>
</organism>
<dbReference type="EMBL" id="JARZHI010000003">
    <property type="protein sequence ID" value="MDI1429051.1"/>
    <property type="molecule type" value="Genomic_DNA"/>
</dbReference>
<proteinExistence type="predicted"/>
<name>A0ABT6NL58_9BACT</name>
<keyword evidence="2" id="KW-1185">Reference proteome</keyword>
<evidence type="ECO:0000313" key="2">
    <source>
        <dbReference type="Proteomes" id="UP001160301"/>
    </source>
</evidence>
<reference evidence="1 2" key="1">
    <citation type="submission" date="2023-04" db="EMBL/GenBank/DDBJ databases">
        <title>The genome sequence of Polyangium sorediatum DSM14670.</title>
        <authorList>
            <person name="Zhang X."/>
        </authorList>
    </citation>
    <scope>NUCLEOTIDE SEQUENCE [LARGE SCALE GENOMIC DNA]</scope>
    <source>
        <strain evidence="1 2">DSM 14670</strain>
    </source>
</reference>
<sequence>MIRALLMAPTVRVVEEGEGHAGMVILNVEQGDTAVLVGLAPCRARAIAAELVRRAEAQERSTGAR</sequence>
<accession>A0ABT6NL58</accession>
<dbReference type="Proteomes" id="UP001160301">
    <property type="component" value="Unassembled WGS sequence"/>
</dbReference>
<dbReference type="RefSeq" id="WP_136967081.1">
    <property type="nucleotide sequence ID" value="NZ_JARZHI010000003.1"/>
</dbReference>
<evidence type="ECO:0000313" key="1">
    <source>
        <dbReference type="EMBL" id="MDI1429051.1"/>
    </source>
</evidence>
<gene>
    <name evidence="1" type="ORF">QHF89_06080</name>
</gene>
<protein>
    <submittedName>
        <fullName evidence="1">Uncharacterized protein</fullName>
    </submittedName>
</protein>
<comment type="caution">
    <text evidence="1">The sequence shown here is derived from an EMBL/GenBank/DDBJ whole genome shotgun (WGS) entry which is preliminary data.</text>
</comment>